<name>A0AA46TK06_9ACTN</name>
<sequence length="186" mass="19889">MATCLLVAACGGGSSASDNDDASPSTAATHASDGFEPPPGKVVFDLAVSSADRDPAVDSYVAWQRAATTSLRDRTLTEATRRGAAEAPVETVERSLSTVEEADYTVPRRMVGRLQSIRSTPRAAILGVCLWSPTFDYRERASGERVADRPAHWMGVEVRMSRRSGQDGGWSVAGLSTREDCEGNRP</sequence>
<feature type="region of interest" description="Disordered" evidence="1">
    <location>
        <begin position="164"/>
        <end position="186"/>
    </location>
</feature>
<dbReference type="KEGG" id="sgrg:L0C25_06335"/>
<keyword evidence="3" id="KW-1185">Reference proteome</keyword>
<evidence type="ECO:0000313" key="3">
    <source>
        <dbReference type="Proteomes" id="UP001164390"/>
    </source>
</evidence>
<dbReference type="RefSeq" id="WP_271635597.1">
    <property type="nucleotide sequence ID" value="NZ_CP094970.1"/>
</dbReference>
<protein>
    <submittedName>
        <fullName evidence="2">Uncharacterized protein</fullName>
    </submittedName>
</protein>
<dbReference type="EMBL" id="CP094970">
    <property type="protein sequence ID" value="UYM06685.1"/>
    <property type="molecule type" value="Genomic_DNA"/>
</dbReference>
<evidence type="ECO:0000313" key="2">
    <source>
        <dbReference type="EMBL" id="UYM06685.1"/>
    </source>
</evidence>
<evidence type="ECO:0000256" key="1">
    <source>
        <dbReference type="SAM" id="MobiDB-lite"/>
    </source>
</evidence>
<dbReference type="AlphaFoldDB" id="A0AA46TK06"/>
<reference evidence="2" key="1">
    <citation type="submission" date="2022-01" db="EMBL/GenBank/DDBJ databases">
        <title>Nocardioidaceae gen. sp. A5X3R13.</title>
        <authorList>
            <person name="Lopez Marin M.A."/>
            <person name="Uhlik O."/>
        </authorList>
    </citation>
    <scope>NUCLEOTIDE SEQUENCE</scope>
    <source>
        <strain evidence="2">A5X3R13</strain>
    </source>
</reference>
<organism evidence="2 3">
    <name type="scientific">Solicola gregarius</name>
    <dbReference type="NCBI Taxonomy" id="2908642"/>
    <lineage>
        <taxon>Bacteria</taxon>
        <taxon>Bacillati</taxon>
        <taxon>Actinomycetota</taxon>
        <taxon>Actinomycetes</taxon>
        <taxon>Propionibacteriales</taxon>
        <taxon>Nocardioidaceae</taxon>
        <taxon>Solicola</taxon>
    </lineage>
</organism>
<gene>
    <name evidence="2" type="ORF">L0C25_06335</name>
</gene>
<proteinExistence type="predicted"/>
<accession>A0AA46TK06</accession>
<feature type="compositionally biased region" description="Basic and acidic residues" evidence="1">
    <location>
        <begin position="177"/>
        <end position="186"/>
    </location>
</feature>
<feature type="region of interest" description="Disordered" evidence="1">
    <location>
        <begin position="11"/>
        <end position="38"/>
    </location>
</feature>
<dbReference type="Proteomes" id="UP001164390">
    <property type="component" value="Chromosome"/>
</dbReference>